<protein>
    <submittedName>
        <fullName evidence="2">Uncharacterized protein</fullName>
    </submittedName>
</protein>
<reference evidence="2 3" key="1">
    <citation type="submission" date="2019-05" db="EMBL/GenBank/DDBJ databases">
        <title>Another draft genome of Portunus trituberculatus and its Hox gene families provides insights of decapod evolution.</title>
        <authorList>
            <person name="Jeong J.-H."/>
            <person name="Song I."/>
            <person name="Kim S."/>
            <person name="Choi T."/>
            <person name="Kim D."/>
            <person name="Ryu S."/>
            <person name="Kim W."/>
        </authorList>
    </citation>
    <scope>NUCLEOTIDE SEQUENCE [LARGE SCALE GENOMIC DNA]</scope>
    <source>
        <tissue evidence="2">Muscle</tissue>
    </source>
</reference>
<evidence type="ECO:0000313" key="2">
    <source>
        <dbReference type="EMBL" id="MPC93267.1"/>
    </source>
</evidence>
<dbReference type="AlphaFoldDB" id="A0A5B7JJ89"/>
<dbReference type="Proteomes" id="UP000324222">
    <property type="component" value="Unassembled WGS sequence"/>
</dbReference>
<feature type="compositionally biased region" description="Basic and acidic residues" evidence="1">
    <location>
        <begin position="1"/>
        <end position="13"/>
    </location>
</feature>
<keyword evidence="3" id="KW-1185">Reference proteome</keyword>
<feature type="region of interest" description="Disordered" evidence="1">
    <location>
        <begin position="1"/>
        <end position="22"/>
    </location>
</feature>
<comment type="caution">
    <text evidence="2">The sequence shown here is derived from an EMBL/GenBank/DDBJ whole genome shotgun (WGS) entry which is preliminary data.</text>
</comment>
<dbReference type="EMBL" id="VSRR010094276">
    <property type="protein sequence ID" value="MPC93267.1"/>
    <property type="molecule type" value="Genomic_DNA"/>
</dbReference>
<accession>A0A5B7JJ89</accession>
<name>A0A5B7JJ89_PORTR</name>
<evidence type="ECO:0000256" key="1">
    <source>
        <dbReference type="SAM" id="MobiDB-lite"/>
    </source>
</evidence>
<evidence type="ECO:0000313" key="3">
    <source>
        <dbReference type="Proteomes" id="UP000324222"/>
    </source>
</evidence>
<organism evidence="2 3">
    <name type="scientific">Portunus trituberculatus</name>
    <name type="common">Swimming crab</name>
    <name type="synonym">Neptunus trituberculatus</name>
    <dbReference type="NCBI Taxonomy" id="210409"/>
    <lineage>
        <taxon>Eukaryota</taxon>
        <taxon>Metazoa</taxon>
        <taxon>Ecdysozoa</taxon>
        <taxon>Arthropoda</taxon>
        <taxon>Crustacea</taxon>
        <taxon>Multicrustacea</taxon>
        <taxon>Malacostraca</taxon>
        <taxon>Eumalacostraca</taxon>
        <taxon>Eucarida</taxon>
        <taxon>Decapoda</taxon>
        <taxon>Pleocyemata</taxon>
        <taxon>Brachyura</taxon>
        <taxon>Eubrachyura</taxon>
        <taxon>Portunoidea</taxon>
        <taxon>Portunidae</taxon>
        <taxon>Portuninae</taxon>
        <taxon>Portunus</taxon>
    </lineage>
</organism>
<feature type="region of interest" description="Disordered" evidence="1">
    <location>
        <begin position="81"/>
        <end position="102"/>
    </location>
</feature>
<proteinExistence type="predicted"/>
<gene>
    <name evidence="2" type="ORF">E2C01_088391</name>
</gene>
<sequence length="102" mass="11724">MTERDSSFRVRAWEEEEEGGREPEDKFVLLFALKGGHNKERVRREKEVKGREVYRVSSSYEMKTSYSFPYALFTYASLPSGLSSSPQREGGTELFLSTEGEV</sequence>